<dbReference type="InterPro" id="IPR027417">
    <property type="entry name" value="P-loop_NTPase"/>
</dbReference>
<accession>A0A2R5EW23</accession>
<dbReference type="PANTHER" id="PTHR46743:SF2">
    <property type="entry name" value="TEICHOIC ACIDS EXPORT ATP-BINDING PROTEIN TAGH"/>
    <property type="match status" value="1"/>
</dbReference>
<evidence type="ECO:0000259" key="6">
    <source>
        <dbReference type="PROSITE" id="PS50893"/>
    </source>
</evidence>
<name>A0A2R5EW23_9BACL</name>
<keyword evidence="4 7" id="KW-0067">ATP-binding</keyword>
<evidence type="ECO:0000256" key="4">
    <source>
        <dbReference type="ARBA" id="ARBA00022840"/>
    </source>
</evidence>
<dbReference type="InterPro" id="IPR015860">
    <property type="entry name" value="ABC_transpr_TagH-like"/>
</dbReference>
<dbReference type="RefSeq" id="WP_258234961.1">
    <property type="nucleotide sequence ID" value="NZ_BDQX01000126.1"/>
</dbReference>
<dbReference type="Gene3D" id="3.40.50.300">
    <property type="entry name" value="P-loop containing nucleotide triphosphate hydrolases"/>
    <property type="match status" value="1"/>
</dbReference>
<evidence type="ECO:0000313" key="8">
    <source>
        <dbReference type="Proteomes" id="UP000245202"/>
    </source>
</evidence>
<dbReference type="GO" id="GO:0016020">
    <property type="term" value="C:membrane"/>
    <property type="evidence" value="ECO:0007669"/>
    <property type="project" value="InterPro"/>
</dbReference>
<dbReference type="InterPro" id="IPR003439">
    <property type="entry name" value="ABC_transporter-like_ATP-bd"/>
</dbReference>
<dbReference type="InterPro" id="IPR050683">
    <property type="entry name" value="Bact_Polysacc_Export_ATP-bd"/>
</dbReference>
<dbReference type="CDD" id="cd03220">
    <property type="entry name" value="ABC_KpsT_Wzt"/>
    <property type="match status" value="1"/>
</dbReference>
<dbReference type="GO" id="GO:0005524">
    <property type="term" value="F:ATP binding"/>
    <property type="evidence" value="ECO:0007669"/>
    <property type="project" value="UniProtKB-KW"/>
</dbReference>
<evidence type="ECO:0000256" key="3">
    <source>
        <dbReference type="ARBA" id="ARBA00022741"/>
    </source>
</evidence>
<comment type="caution">
    <text evidence="7">The sequence shown here is derived from an EMBL/GenBank/DDBJ whole genome shotgun (WGS) entry which is preliminary data.</text>
</comment>
<dbReference type="EMBL" id="BDQX01000126">
    <property type="protein sequence ID" value="GBG07993.1"/>
    <property type="molecule type" value="Genomic_DNA"/>
</dbReference>
<evidence type="ECO:0000256" key="1">
    <source>
        <dbReference type="ARBA" id="ARBA00005417"/>
    </source>
</evidence>
<dbReference type="InterPro" id="IPR003593">
    <property type="entry name" value="AAA+_ATPase"/>
</dbReference>
<proteinExistence type="inferred from homology"/>
<gene>
    <name evidence="7" type="ORF">PAT3040_02560</name>
</gene>
<comment type="similarity">
    <text evidence="1">Belongs to the ABC transporter superfamily.</text>
</comment>
<dbReference type="PROSITE" id="PS50893">
    <property type="entry name" value="ABC_TRANSPORTER_2"/>
    <property type="match status" value="1"/>
</dbReference>
<dbReference type="PANTHER" id="PTHR46743">
    <property type="entry name" value="TEICHOIC ACIDS EXPORT ATP-BINDING PROTEIN TAGH"/>
    <property type="match status" value="1"/>
</dbReference>
<keyword evidence="3" id="KW-0547">Nucleotide-binding</keyword>
<keyword evidence="8" id="KW-1185">Reference proteome</keyword>
<evidence type="ECO:0000256" key="5">
    <source>
        <dbReference type="ARBA" id="ARBA00022967"/>
    </source>
</evidence>
<organism evidence="7 8">
    <name type="scientific">Paenibacillus agaridevorans</name>
    <dbReference type="NCBI Taxonomy" id="171404"/>
    <lineage>
        <taxon>Bacteria</taxon>
        <taxon>Bacillati</taxon>
        <taxon>Bacillota</taxon>
        <taxon>Bacilli</taxon>
        <taxon>Bacillales</taxon>
        <taxon>Paenibacillaceae</taxon>
        <taxon>Paenibacillus</taxon>
    </lineage>
</organism>
<dbReference type="SMART" id="SM00382">
    <property type="entry name" value="AAA"/>
    <property type="match status" value="1"/>
</dbReference>
<dbReference type="SUPFAM" id="SSF52540">
    <property type="entry name" value="P-loop containing nucleoside triphosphate hydrolases"/>
    <property type="match status" value="1"/>
</dbReference>
<reference evidence="7 8" key="1">
    <citation type="submission" date="2017-08" db="EMBL/GenBank/DDBJ databases">
        <title>Substantial Increase in Enzyme Production by Combined Drug-Resistance Mutations in Paenibacillus agaridevorans.</title>
        <authorList>
            <person name="Tanaka Y."/>
            <person name="Funane K."/>
            <person name="Hosaka T."/>
            <person name="Shiwa Y."/>
            <person name="Fujita N."/>
            <person name="Miyazaki T."/>
            <person name="Yoshikawa H."/>
            <person name="Murakami K."/>
            <person name="Kasahara K."/>
            <person name="Inaoka T."/>
            <person name="Hiraga Y."/>
            <person name="Ochi K."/>
        </authorList>
    </citation>
    <scope>NUCLEOTIDE SEQUENCE [LARGE SCALE GENOMIC DNA]</scope>
    <source>
        <strain evidence="7 8">T-3040</strain>
    </source>
</reference>
<protein>
    <submittedName>
        <fullName evidence="7">Teichoic acid ABC transporter ATP-binding protein</fullName>
    </submittedName>
</protein>
<sequence length="248" mass="27269">MNPLSDFIIDVNNVSMKFNMSKEKVDNIKEYIVRLVKGRIKITEFWALKDISLSIRRGESLGIVGVNGSGKSTLLKVIAGVMKPTTGSIGVYGTVAPLIELGAGFDYELTARENIFLNGAILGYSRAAMSAKFEEIMDFSELQEFVDVPIKNFSSGMVARLGFAIATISRPDILIADEILGVGDYKFQLKCEQRMNEIISTGATIILVSHAIEQIEKMCTHTAWINKGRLMAFGPTSEIAPQYMASLQ</sequence>
<keyword evidence="2" id="KW-0813">Transport</keyword>
<keyword evidence="5" id="KW-1278">Translocase</keyword>
<dbReference type="GO" id="GO:0016887">
    <property type="term" value="F:ATP hydrolysis activity"/>
    <property type="evidence" value="ECO:0007669"/>
    <property type="project" value="InterPro"/>
</dbReference>
<feature type="domain" description="ABC transporter" evidence="6">
    <location>
        <begin position="23"/>
        <end position="247"/>
    </location>
</feature>
<dbReference type="Pfam" id="PF00005">
    <property type="entry name" value="ABC_tran"/>
    <property type="match status" value="1"/>
</dbReference>
<dbReference type="GO" id="GO:0140359">
    <property type="term" value="F:ABC-type transporter activity"/>
    <property type="evidence" value="ECO:0007669"/>
    <property type="project" value="InterPro"/>
</dbReference>
<evidence type="ECO:0000256" key="2">
    <source>
        <dbReference type="ARBA" id="ARBA00022448"/>
    </source>
</evidence>
<evidence type="ECO:0000313" key="7">
    <source>
        <dbReference type="EMBL" id="GBG07993.1"/>
    </source>
</evidence>
<dbReference type="Proteomes" id="UP000245202">
    <property type="component" value="Unassembled WGS sequence"/>
</dbReference>
<dbReference type="AlphaFoldDB" id="A0A2R5EW23"/>